<keyword evidence="1" id="KW-0732">Signal</keyword>
<feature type="chain" id="PRO_5020041859" evidence="1">
    <location>
        <begin position="24"/>
        <end position="92"/>
    </location>
</feature>
<dbReference type="EMBL" id="BGZK01000005">
    <property type="protein sequence ID" value="GBP00322.1"/>
    <property type="molecule type" value="Genomic_DNA"/>
</dbReference>
<organism evidence="2 3">
    <name type="scientific">Eumeta variegata</name>
    <name type="common">Bagworm moth</name>
    <name type="synonym">Eumeta japonica</name>
    <dbReference type="NCBI Taxonomy" id="151549"/>
    <lineage>
        <taxon>Eukaryota</taxon>
        <taxon>Metazoa</taxon>
        <taxon>Ecdysozoa</taxon>
        <taxon>Arthropoda</taxon>
        <taxon>Hexapoda</taxon>
        <taxon>Insecta</taxon>
        <taxon>Pterygota</taxon>
        <taxon>Neoptera</taxon>
        <taxon>Endopterygota</taxon>
        <taxon>Lepidoptera</taxon>
        <taxon>Glossata</taxon>
        <taxon>Ditrysia</taxon>
        <taxon>Tineoidea</taxon>
        <taxon>Psychidae</taxon>
        <taxon>Oiketicinae</taxon>
        <taxon>Eumeta</taxon>
    </lineage>
</organism>
<accession>A0A4C1SDY8</accession>
<dbReference type="Proteomes" id="UP000299102">
    <property type="component" value="Unassembled WGS sequence"/>
</dbReference>
<evidence type="ECO:0000256" key="1">
    <source>
        <dbReference type="SAM" id="SignalP"/>
    </source>
</evidence>
<proteinExistence type="predicted"/>
<name>A0A4C1SDY8_EUMVA</name>
<evidence type="ECO:0000313" key="3">
    <source>
        <dbReference type="Proteomes" id="UP000299102"/>
    </source>
</evidence>
<dbReference type="AlphaFoldDB" id="A0A4C1SDY8"/>
<protein>
    <submittedName>
        <fullName evidence="2">Uncharacterized protein</fullName>
    </submittedName>
</protein>
<evidence type="ECO:0000313" key="2">
    <source>
        <dbReference type="EMBL" id="GBP00322.1"/>
    </source>
</evidence>
<gene>
    <name evidence="2" type="ORF">EVAR_911_1</name>
</gene>
<reference evidence="2 3" key="1">
    <citation type="journal article" date="2019" name="Commun. Biol.">
        <title>The bagworm genome reveals a unique fibroin gene that provides high tensile strength.</title>
        <authorList>
            <person name="Kono N."/>
            <person name="Nakamura H."/>
            <person name="Ohtoshi R."/>
            <person name="Tomita M."/>
            <person name="Numata K."/>
            <person name="Arakawa K."/>
        </authorList>
    </citation>
    <scope>NUCLEOTIDE SEQUENCE [LARGE SCALE GENOMIC DNA]</scope>
</reference>
<sequence length="92" mass="10237">MKSPRAPSFRALMAISVWPAAEADVGGVFVIDVLSRRTTCGSLGEHGLLEKCDLVLNEDTTSEGDITVDKYEGRIREELLRSDEVQTERQNR</sequence>
<feature type="signal peptide" evidence="1">
    <location>
        <begin position="1"/>
        <end position="23"/>
    </location>
</feature>
<keyword evidence="3" id="KW-1185">Reference proteome</keyword>
<comment type="caution">
    <text evidence="2">The sequence shown here is derived from an EMBL/GenBank/DDBJ whole genome shotgun (WGS) entry which is preliminary data.</text>
</comment>